<gene>
    <name evidence="1" type="ORF">SAMN05421731_102341</name>
</gene>
<proteinExistence type="predicted"/>
<dbReference type="RefSeq" id="WP_097078428.1">
    <property type="nucleotide sequence ID" value="NZ_BAABHT010000003.1"/>
</dbReference>
<dbReference type="OrthoDB" id="9156612at2"/>
<evidence type="ECO:0000313" key="2">
    <source>
        <dbReference type="Proteomes" id="UP000219042"/>
    </source>
</evidence>
<sequence>MKSTDHTQFIDDIDGGVFAQQLGYAISEVASAVVDNDKAGEITIKLKLTKGVGANSVTIDHKLTSIAPLADGRKLEDHGAKTSMYVNKDGDVTLFANHTAQLFEENA</sequence>
<protein>
    <submittedName>
        <fullName evidence="1">Uncharacterized protein</fullName>
    </submittedName>
</protein>
<organism evidence="1 2">
    <name type="scientific">Acinetobacter puyangensis</name>
    <dbReference type="NCBI Taxonomy" id="1096779"/>
    <lineage>
        <taxon>Bacteria</taxon>
        <taxon>Pseudomonadati</taxon>
        <taxon>Pseudomonadota</taxon>
        <taxon>Gammaproteobacteria</taxon>
        <taxon>Moraxellales</taxon>
        <taxon>Moraxellaceae</taxon>
        <taxon>Acinetobacter</taxon>
    </lineage>
</organism>
<dbReference type="AlphaFoldDB" id="A0A240E8H8"/>
<accession>A0A240E8H8</accession>
<reference evidence="2" key="1">
    <citation type="submission" date="2016-09" db="EMBL/GenBank/DDBJ databases">
        <authorList>
            <person name="Varghese N."/>
            <person name="Submissions S."/>
        </authorList>
    </citation>
    <scope>NUCLEOTIDE SEQUENCE [LARGE SCALE GENOMIC DNA]</scope>
    <source>
        <strain evidence="2">ANC 4466</strain>
    </source>
</reference>
<name>A0A240E8H8_9GAMM</name>
<keyword evidence="2" id="KW-1185">Reference proteome</keyword>
<dbReference type="Proteomes" id="UP000219042">
    <property type="component" value="Unassembled WGS sequence"/>
</dbReference>
<evidence type="ECO:0000313" key="1">
    <source>
        <dbReference type="EMBL" id="SNX44180.1"/>
    </source>
</evidence>
<dbReference type="EMBL" id="OANT01000002">
    <property type="protein sequence ID" value="SNX44180.1"/>
    <property type="molecule type" value="Genomic_DNA"/>
</dbReference>